<keyword evidence="2" id="KW-1185">Reference proteome</keyword>
<proteinExistence type="predicted"/>
<sequence length="149" mass="16296">MTDIAIAWDTATGQGDWSFEAGDLAVDSGLRSAVLVSLFTDRRAAEDFVPTDGTSDRRGWWGDTYEADQIGSRLWQYERAKKADGTALLRQVRDSCSEALAWLVEDGVAAKVDVTAAWLNRTTIGLGITISEPDGKLSTFNFSWAWSGI</sequence>
<evidence type="ECO:0000313" key="2">
    <source>
        <dbReference type="Proteomes" id="UP001589865"/>
    </source>
</evidence>
<dbReference type="EMBL" id="JBHLUN010000005">
    <property type="protein sequence ID" value="MFC0407910.1"/>
    <property type="molecule type" value="Genomic_DNA"/>
</dbReference>
<comment type="caution">
    <text evidence="1">The sequence shown here is derived from an EMBL/GenBank/DDBJ whole genome shotgun (WGS) entry which is preliminary data.</text>
</comment>
<evidence type="ECO:0000313" key="1">
    <source>
        <dbReference type="EMBL" id="MFC0407910.1"/>
    </source>
</evidence>
<dbReference type="InterPro" id="IPR010877">
    <property type="entry name" value="Phage_Mu_Gp46"/>
</dbReference>
<name>A0ABV6JQC1_9PROT</name>
<dbReference type="Pfam" id="PF07409">
    <property type="entry name" value="GP46"/>
    <property type="match status" value="1"/>
</dbReference>
<accession>A0ABV6JQC1</accession>
<reference evidence="1 2" key="1">
    <citation type="submission" date="2024-09" db="EMBL/GenBank/DDBJ databases">
        <authorList>
            <person name="Sun Q."/>
            <person name="Mori K."/>
        </authorList>
    </citation>
    <scope>NUCLEOTIDE SEQUENCE [LARGE SCALE GENOMIC DNA]</scope>
    <source>
        <strain evidence="1 2">TBRC 5777</strain>
    </source>
</reference>
<protein>
    <submittedName>
        <fullName evidence="1">Phage GP46 family protein</fullName>
    </submittedName>
</protein>
<dbReference type="RefSeq" id="WP_377043641.1">
    <property type="nucleotide sequence ID" value="NZ_JBHLUN010000005.1"/>
</dbReference>
<organism evidence="1 2">
    <name type="scientific">Roseomonas elaeocarpi</name>
    <dbReference type="NCBI Taxonomy" id="907779"/>
    <lineage>
        <taxon>Bacteria</taxon>
        <taxon>Pseudomonadati</taxon>
        <taxon>Pseudomonadota</taxon>
        <taxon>Alphaproteobacteria</taxon>
        <taxon>Acetobacterales</taxon>
        <taxon>Roseomonadaceae</taxon>
        <taxon>Roseomonas</taxon>
    </lineage>
</organism>
<gene>
    <name evidence="1" type="ORF">ACFFGY_06585</name>
</gene>
<dbReference type="Proteomes" id="UP001589865">
    <property type="component" value="Unassembled WGS sequence"/>
</dbReference>